<dbReference type="Proteomes" id="UP000284051">
    <property type="component" value="Unassembled WGS sequence"/>
</dbReference>
<dbReference type="SUPFAM" id="SSF52540">
    <property type="entry name" value="P-loop containing nucleoside triphosphate hydrolases"/>
    <property type="match status" value="1"/>
</dbReference>
<dbReference type="EMBL" id="QRID01000014">
    <property type="protein sequence ID" value="RHG26820.1"/>
    <property type="molecule type" value="Genomic_DNA"/>
</dbReference>
<dbReference type="EMBL" id="WGGT01000019">
    <property type="protein sequence ID" value="MVQ46878.1"/>
    <property type="molecule type" value="Genomic_DNA"/>
</dbReference>
<keyword evidence="2" id="KW-0378">Hydrolase</keyword>
<organism evidence="5 10">
    <name type="scientific">Roseburia intestinalis</name>
    <dbReference type="NCBI Taxonomy" id="166486"/>
    <lineage>
        <taxon>Bacteria</taxon>
        <taxon>Bacillati</taxon>
        <taxon>Bacillota</taxon>
        <taxon>Clostridia</taxon>
        <taxon>Lachnospirales</taxon>
        <taxon>Lachnospiraceae</taxon>
        <taxon>Roseburia</taxon>
    </lineage>
</organism>
<evidence type="ECO:0000313" key="11">
    <source>
        <dbReference type="Proteomes" id="UP000283586"/>
    </source>
</evidence>
<feature type="domain" description="SF3 helicase" evidence="4">
    <location>
        <begin position="147"/>
        <end position="303"/>
    </location>
</feature>
<dbReference type="InterPro" id="IPR014015">
    <property type="entry name" value="Helicase_SF3_DNA-vir"/>
</dbReference>
<evidence type="ECO:0000313" key="5">
    <source>
        <dbReference type="EMBL" id="CUN28189.1"/>
    </source>
</evidence>
<dbReference type="InterPro" id="IPR045455">
    <property type="entry name" value="NrS-1_pol-like_helicase"/>
</dbReference>
<dbReference type="AlphaFoldDB" id="A0A173VL55"/>
<evidence type="ECO:0000313" key="10">
    <source>
        <dbReference type="Proteomes" id="UP000095350"/>
    </source>
</evidence>
<dbReference type="InterPro" id="IPR006500">
    <property type="entry name" value="Helicase_put_C_phage/plasmid"/>
</dbReference>
<dbReference type="PaxDb" id="166486-ERS852572_03174"/>
<dbReference type="Proteomes" id="UP000479531">
    <property type="component" value="Unassembled WGS sequence"/>
</dbReference>
<evidence type="ECO:0000313" key="7">
    <source>
        <dbReference type="EMBL" id="RHA65107.1"/>
    </source>
</evidence>
<keyword evidence="1" id="KW-0547">Nucleotide-binding</keyword>
<evidence type="ECO:0000313" key="12">
    <source>
        <dbReference type="Proteomes" id="UP000284051"/>
    </source>
</evidence>
<proteinExistence type="predicted"/>
<evidence type="ECO:0000313" key="8">
    <source>
        <dbReference type="EMBL" id="RHG26820.1"/>
    </source>
</evidence>
<evidence type="ECO:0000259" key="4">
    <source>
        <dbReference type="PROSITE" id="PS51206"/>
    </source>
</evidence>
<gene>
    <name evidence="8" type="ORF">DW264_13355</name>
    <name evidence="7" type="ORF">DW927_15395</name>
    <name evidence="9" type="ORF">DWZ31_11750</name>
    <name evidence="5" type="ORF">ERS852572_03174</name>
    <name evidence="6" type="ORF">GCK47_14530</name>
</gene>
<protein>
    <submittedName>
        <fullName evidence="6">DNA primase</fullName>
    </submittedName>
    <submittedName>
        <fullName evidence="5">Phage/plasmid primase, P4 family, C-terminal domain</fullName>
    </submittedName>
</protein>
<dbReference type="RefSeq" id="WP_082425149.1">
    <property type="nucleotide sequence ID" value="NZ_CABIYH010000029.1"/>
</dbReference>
<dbReference type="PROSITE" id="PS51206">
    <property type="entry name" value="SF3_HELICASE_1"/>
    <property type="match status" value="1"/>
</dbReference>
<dbReference type="GO" id="GO:0016787">
    <property type="term" value="F:hydrolase activity"/>
    <property type="evidence" value="ECO:0007669"/>
    <property type="project" value="UniProtKB-KW"/>
</dbReference>
<keyword evidence="3" id="KW-0067">ATP-binding</keyword>
<dbReference type="STRING" id="166486.ERS852572_03174"/>
<dbReference type="Proteomes" id="UP000284465">
    <property type="component" value="Unassembled WGS sequence"/>
</dbReference>
<evidence type="ECO:0000256" key="3">
    <source>
        <dbReference type="ARBA" id="ARBA00022840"/>
    </source>
</evidence>
<dbReference type="NCBIfam" id="TIGR01613">
    <property type="entry name" value="primase_Cterm"/>
    <property type="match status" value="1"/>
</dbReference>
<dbReference type="InterPro" id="IPR027417">
    <property type="entry name" value="P-loop_NTPase"/>
</dbReference>
<sequence>MNKKYAGLDFPAWFDGKDVNEAAFCREFLSKNKLIYADNAFFTPDGRLTDPLLLKEKIYAELECYAAKNIPRTISNIVEIMKLAAHAESFPPKPDEIHVQNGTLRIDGSFLAGRSEIVRSRFPIDYNPQAGKPVVWLRFLSDLLYPEDIPTFQEYIGYCLIPSTKGQRMMILKGEGGEGKSQIGPVLARLFGCNMKDGSIAKISDNRFARADLEHIHLLVDDDMKMEVLKQTNYVKSIVTAQGKMDLERKSVQSYQGWMYARLLAFSNGDLQSLYDRSNGFYRRQLILTTKEKPADRVDDPDIAEKMKLEIEGIFLWAFEGLQRLAANNFRFTESLRTLNNREYVKRDANNAIDFMESTGYIRLKADMSVTSKELYAIYGIWCDENGLTPIRQRSFSDFLMRNLKTYNLEHTNTVTNATGRRVWGYLGIEPLISPRISENWGKSLCTYVPES</sequence>
<dbReference type="Gene3D" id="3.40.50.300">
    <property type="entry name" value="P-loop containing nucleotide triphosphate hydrolases"/>
    <property type="match status" value="1"/>
</dbReference>
<dbReference type="Proteomes" id="UP000095350">
    <property type="component" value="Unassembled WGS sequence"/>
</dbReference>
<evidence type="ECO:0000313" key="9">
    <source>
        <dbReference type="EMBL" id="RHN06847.1"/>
    </source>
</evidence>
<dbReference type="GO" id="GO:0005524">
    <property type="term" value="F:ATP binding"/>
    <property type="evidence" value="ECO:0007669"/>
    <property type="project" value="UniProtKB-KW"/>
</dbReference>
<dbReference type="InterPro" id="IPR051620">
    <property type="entry name" value="ORF904-like_C"/>
</dbReference>
<dbReference type="PANTHER" id="PTHR35372:SF2">
    <property type="entry name" value="SF3 HELICASE DOMAIN-CONTAINING PROTEIN"/>
    <property type="match status" value="1"/>
</dbReference>
<reference evidence="6 14" key="3">
    <citation type="submission" date="2019-10" db="EMBL/GenBank/DDBJ databases">
        <title>Roseburia spp. ameliorate alcoholic fatty liver via restoration of gut barrier function.</title>
        <authorList>
            <person name="Seo B."/>
            <person name="Ko G."/>
        </authorList>
    </citation>
    <scope>NUCLEOTIDE SEQUENCE [LARGE SCALE GENOMIC DNA]</scope>
    <source>
        <strain evidence="6 14">SNUG30017</strain>
    </source>
</reference>
<dbReference type="OrthoDB" id="9763644at2"/>
<dbReference type="Proteomes" id="UP000283586">
    <property type="component" value="Unassembled WGS sequence"/>
</dbReference>
<evidence type="ECO:0000256" key="1">
    <source>
        <dbReference type="ARBA" id="ARBA00022741"/>
    </source>
</evidence>
<reference evidence="5 10" key="1">
    <citation type="submission" date="2015-09" db="EMBL/GenBank/DDBJ databases">
        <authorList>
            <consortium name="Pathogen Informatics"/>
        </authorList>
    </citation>
    <scope>NUCLEOTIDE SEQUENCE [LARGE SCALE GENOMIC DNA]</scope>
    <source>
        <strain evidence="5 10">2789STDY5834960</strain>
    </source>
</reference>
<evidence type="ECO:0000313" key="6">
    <source>
        <dbReference type="EMBL" id="MVQ46878.1"/>
    </source>
</evidence>
<evidence type="ECO:0000256" key="2">
    <source>
        <dbReference type="ARBA" id="ARBA00022801"/>
    </source>
</evidence>
<dbReference type="EMBL" id="QRQN01000014">
    <property type="protein sequence ID" value="RHN06847.1"/>
    <property type="molecule type" value="Genomic_DNA"/>
</dbReference>
<dbReference type="Pfam" id="PF19263">
    <property type="entry name" value="DUF5906"/>
    <property type="match status" value="1"/>
</dbReference>
<dbReference type="EMBL" id="QSFP01000022">
    <property type="protein sequence ID" value="RHA65107.1"/>
    <property type="molecule type" value="Genomic_DNA"/>
</dbReference>
<evidence type="ECO:0000313" key="13">
    <source>
        <dbReference type="Proteomes" id="UP000284465"/>
    </source>
</evidence>
<dbReference type="EMBL" id="CYXZ01000029">
    <property type="protein sequence ID" value="CUN28189.1"/>
    <property type="molecule type" value="Genomic_DNA"/>
</dbReference>
<dbReference type="PANTHER" id="PTHR35372">
    <property type="entry name" value="ATP BINDING PROTEIN-RELATED"/>
    <property type="match status" value="1"/>
</dbReference>
<accession>A0A173VL55</accession>
<evidence type="ECO:0000313" key="14">
    <source>
        <dbReference type="Proteomes" id="UP000479531"/>
    </source>
</evidence>
<reference evidence="11 12" key="2">
    <citation type="submission" date="2018-08" db="EMBL/GenBank/DDBJ databases">
        <title>A genome reference for cultivated species of the human gut microbiota.</title>
        <authorList>
            <person name="Zou Y."/>
            <person name="Xue W."/>
            <person name="Luo G."/>
        </authorList>
    </citation>
    <scope>NUCLEOTIDE SEQUENCE [LARGE SCALE GENOMIC DNA]</scope>
    <source>
        <strain evidence="9 11">AF31-21AC</strain>
        <strain evidence="8 12">AM22-21LB</strain>
        <strain evidence="7 13">AM43-11</strain>
    </source>
</reference>
<name>A0A173VL55_9FIRM</name>